<comment type="caution">
    <text evidence="1">The sequence shown here is derived from an EMBL/GenBank/DDBJ whole genome shotgun (WGS) entry which is preliminary data.</text>
</comment>
<dbReference type="EMBL" id="CM056815">
    <property type="protein sequence ID" value="KAJ8630256.1"/>
    <property type="molecule type" value="Genomic_DNA"/>
</dbReference>
<proteinExistence type="predicted"/>
<dbReference type="Proteomes" id="UP001234297">
    <property type="component" value="Chromosome 7"/>
</dbReference>
<reference evidence="1 2" key="1">
    <citation type="journal article" date="2022" name="Hortic Res">
        <title>A haplotype resolved chromosomal level avocado genome allows analysis of novel avocado genes.</title>
        <authorList>
            <person name="Nath O."/>
            <person name="Fletcher S.J."/>
            <person name="Hayward A."/>
            <person name="Shaw L.M."/>
            <person name="Masouleh A.K."/>
            <person name="Furtado A."/>
            <person name="Henry R.J."/>
            <person name="Mitter N."/>
        </authorList>
    </citation>
    <scope>NUCLEOTIDE SEQUENCE [LARGE SCALE GENOMIC DNA]</scope>
    <source>
        <strain evidence="2">cv. Hass</strain>
    </source>
</reference>
<evidence type="ECO:0000313" key="1">
    <source>
        <dbReference type="EMBL" id="KAJ8630256.1"/>
    </source>
</evidence>
<gene>
    <name evidence="1" type="ORF">MRB53_023579</name>
</gene>
<sequence length="91" mass="9938">MRHCGVNRHVTRGSYHNGHKQLVPFGILNLDEVAYSVANVAFVGVLDGGSLLCLPLQELCKPSLELGMLHRDGSGPQYWPIVEELELGEVG</sequence>
<name>A0ACC2LA03_PERAE</name>
<accession>A0ACC2LA03</accession>
<protein>
    <submittedName>
        <fullName evidence="1">Uncharacterized protein</fullName>
    </submittedName>
</protein>
<evidence type="ECO:0000313" key="2">
    <source>
        <dbReference type="Proteomes" id="UP001234297"/>
    </source>
</evidence>
<organism evidence="1 2">
    <name type="scientific">Persea americana</name>
    <name type="common">Avocado</name>
    <dbReference type="NCBI Taxonomy" id="3435"/>
    <lineage>
        <taxon>Eukaryota</taxon>
        <taxon>Viridiplantae</taxon>
        <taxon>Streptophyta</taxon>
        <taxon>Embryophyta</taxon>
        <taxon>Tracheophyta</taxon>
        <taxon>Spermatophyta</taxon>
        <taxon>Magnoliopsida</taxon>
        <taxon>Magnoliidae</taxon>
        <taxon>Laurales</taxon>
        <taxon>Lauraceae</taxon>
        <taxon>Persea</taxon>
    </lineage>
</organism>
<keyword evidence="2" id="KW-1185">Reference proteome</keyword>